<dbReference type="InterPro" id="IPR003618">
    <property type="entry name" value="TFIIS_cen_dom"/>
</dbReference>
<evidence type="ECO:0000259" key="1">
    <source>
        <dbReference type="PROSITE" id="PS51321"/>
    </source>
</evidence>
<name>A0A9W6WDS3_CANBO</name>
<keyword evidence="3" id="KW-1185">Reference proteome</keyword>
<evidence type="ECO:0000313" key="3">
    <source>
        <dbReference type="Proteomes" id="UP001165120"/>
    </source>
</evidence>
<dbReference type="Proteomes" id="UP001165120">
    <property type="component" value="Unassembled WGS sequence"/>
</dbReference>
<comment type="caution">
    <text evidence="2">The sequence shown here is derived from an EMBL/GenBank/DDBJ whole genome shotgun (WGS) entry which is preliminary data.</text>
</comment>
<accession>A0A9W6WDS3</accession>
<evidence type="ECO:0000313" key="2">
    <source>
        <dbReference type="EMBL" id="GME66769.1"/>
    </source>
</evidence>
<feature type="domain" description="TFIIS central" evidence="1">
    <location>
        <begin position="48"/>
        <end position="167"/>
    </location>
</feature>
<dbReference type="Pfam" id="PF07500">
    <property type="entry name" value="TFIIS_M"/>
    <property type="match status" value="1"/>
</dbReference>
<protein>
    <submittedName>
        <fullName evidence="2">Unnamed protein product</fullName>
    </submittedName>
</protein>
<dbReference type="InterPro" id="IPR036575">
    <property type="entry name" value="TFIIS_cen_dom_sf"/>
</dbReference>
<dbReference type="AlphaFoldDB" id="A0A9W6WDS3"/>
<reference evidence="2" key="1">
    <citation type="submission" date="2023-04" db="EMBL/GenBank/DDBJ databases">
        <title>Candida boidinii NBRC 10035.</title>
        <authorList>
            <person name="Ichikawa N."/>
            <person name="Sato H."/>
            <person name="Tonouchi N."/>
        </authorList>
    </citation>
    <scope>NUCLEOTIDE SEQUENCE</scope>
    <source>
        <strain evidence="2">NBRC 10035</strain>
    </source>
</reference>
<gene>
    <name evidence="2" type="ORF">Cboi02_000021300</name>
</gene>
<dbReference type="PROSITE" id="PS51321">
    <property type="entry name" value="TFIIS_CENTRAL"/>
    <property type="match status" value="1"/>
</dbReference>
<sequence length="195" mass="22604">MSKRKNINTSKDLPSFFQRTTNLRSKRLRTTANTTPQGDDINHLWAKTRESVRIAFTNLLKQVNQDISKPDEMLLTPEEAAQKYEISLFDLHKKNINEYKVKFRKDFIALKNKNTNFARDILLGVIEPKHLAEKPPEELYSAEQKLENSQLREKELKASIGELLPKNINKIKDHTIVSEKWGISRSLAEVDDDSE</sequence>
<dbReference type="SMART" id="SM00510">
    <property type="entry name" value="TFS2M"/>
    <property type="match status" value="1"/>
</dbReference>
<dbReference type="EMBL" id="BSXN01000036">
    <property type="protein sequence ID" value="GME66769.1"/>
    <property type="molecule type" value="Genomic_DNA"/>
</dbReference>
<proteinExistence type="predicted"/>
<dbReference type="GO" id="GO:0006351">
    <property type="term" value="P:DNA-templated transcription"/>
    <property type="evidence" value="ECO:0007669"/>
    <property type="project" value="InterPro"/>
</dbReference>
<dbReference type="Gene3D" id="1.10.472.30">
    <property type="entry name" value="Transcription elongation factor S-II, central domain"/>
    <property type="match status" value="1"/>
</dbReference>
<dbReference type="SUPFAM" id="SSF46942">
    <property type="entry name" value="Elongation factor TFIIS domain 2"/>
    <property type="match status" value="1"/>
</dbReference>
<organism evidence="2 3">
    <name type="scientific">Candida boidinii</name>
    <name type="common">Yeast</name>
    <dbReference type="NCBI Taxonomy" id="5477"/>
    <lineage>
        <taxon>Eukaryota</taxon>
        <taxon>Fungi</taxon>
        <taxon>Dikarya</taxon>
        <taxon>Ascomycota</taxon>
        <taxon>Saccharomycotina</taxon>
        <taxon>Pichiomycetes</taxon>
        <taxon>Pichiales</taxon>
        <taxon>Pichiaceae</taxon>
        <taxon>Ogataea</taxon>
        <taxon>Ogataea/Candida clade</taxon>
    </lineage>
</organism>